<sequence>MMQGLVPTIPLIKDEPNIYKTLTNIGWTKHEQSKLKKLNILLIIWTFLIIAVVATDHSVHNALYSLAPLFSADFIQSSRAYIYNDDYYFELEYDRLEGLSHQPVIKGDTFYANILKSMVSLLIPLKDTVISIDATVCRPKPNPPSRASNAIIIFLLFLTYLSAFCQVYVMRLRHVIMIWYYPEISDLRASWLRAHIKNNREAFHGLKHISRVPIGRPSRRLFTISLVGEFMMNHPKLKQLLRVFGIKRVTCSYCGAEGNPSDEKKFKENFYQCPECSAYFCRSCQLDLEHICSVCRTPLFARDAQIDFEEYSTDEEYIAMHSMYLRRAEQNLGQLASGSIVINPLGSRY</sequence>
<evidence type="ECO:0000256" key="5">
    <source>
        <dbReference type="SAM" id="Phobius"/>
    </source>
</evidence>
<protein>
    <recommendedName>
        <fullName evidence="6">Dendritic cell-specific transmembrane protein-like domain-containing protein</fullName>
    </recommendedName>
</protein>
<evidence type="ECO:0000313" key="7">
    <source>
        <dbReference type="Proteomes" id="UP000050795"/>
    </source>
</evidence>
<organism evidence="7 8">
    <name type="scientific">Trichobilharzia regenti</name>
    <name type="common">Nasal bird schistosome</name>
    <dbReference type="NCBI Taxonomy" id="157069"/>
    <lineage>
        <taxon>Eukaryota</taxon>
        <taxon>Metazoa</taxon>
        <taxon>Spiralia</taxon>
        <taxon>Lophotrochozoa</taxon>
        <taxon>Platyhelminthes</taxon>
        <taxon>Trematoda</taxon>
        <taxon>Digenea</taxon>
        <taxon>Strigeidida</taxon>
        <taxon>Schistosomatoidea</taxon>
        <taxon>Schistosomatidae</taxon>
        <taxon>Trichobilharzia</taxon>
    </lineage>
</organism>
<keyword evidence="2 5" id="KW-0812">Transmembrane</keyword>
<reference evidence="8" key="2">
    <citation type="submission" date="2023-11" db="UniProtKB">
        <authorList>
            <consortium name="WormBaseParasite"/>
        </authorList>
    </citation>
    <scope>IDENTIFICATION</scope>
</reference>
<feature type="transmembrane region" description="Helical" evidence="5">
    <location>
        <begin position="150"/>
        <end position="169"/>
    </location>
</feature>
<evidence type="ECO:0000256" key="4">
    <source>
        <dbReference type="ARBA" id="ARBA00023136"/>
    </source>
</evidence>
<reference evidence="7" key="1">
    <citation type="submission" date="2022-06" db="EMBL/GenBank/DDBJ databases">
        <authorList>
            <person name="Berger JAMES D."/>
            <person name="Berger JAMES D."/>
        </authorList>
    </citation>
    <scope>NUCLEOTIDE SEQUENCE [LARGE SCALE GENOMIC DNA]</scope>
</reference>
<dbReference type="GO" id="GO:0016020">
    <property type="term" value="C:membrane"/>
    <property type="evidence" value="ECO:0007669"/>
    <property type="project" value="UniProtKB-SubCell"/>
</dbReference>
<dbReference type="InterPro" id="IPR012858">
    <property type="entry name" value="DC_STAMP-like"/>
</dbReference>
<proteinExistence type="predicted"/>
<dbReference type="PANTHER" id="PTHR21041">
    <property type="entry name" value="DENDRITIC CELL-SPECIFIC TRANSMEMBRANE PROTEIN"/>
    <property type="match status" value="1"/>
</dbReference>
<keyword evidence="3 5" id="KW-1133">Transmembrane helix</keyword>
<dbReference type="WBParaSite" id="TREG1_57040.1">
    <property type="protein sequence ID" value="TREG1_57040.1"/>
    <property type="gene ID" value="TREG1_57040"/>
</dbReference>
<evidence type="ECO:0000259" key="6">
    <source>
        <dbReference type="Pfam" id="PF07782"/>
    </source>
</evidence>
<accession>A0AA85K001</accession>
<keyword evidence="7" id="KW-1185">Reference proteome</keyword>
<name>A0AA85K001_TRIRE</name>
<keyword evidence="4 5" id="KW-0472">Membrane</keyword>
<dbReference type="Proteomes" id="UP000050795">
    <property type="component" value="Unassembled WGS sequence"/>
</dbReference>
<comment type="subcellular location">
    <subcellularLocation>
        <location evidence="1">Membrane</location>
        <topology evidence="1">Multi-pass membrane protein</topology>
    </subcellularLocation>
</comment>
<dbReference type="Pfam" id="PF07782">
    <property type="entry name" value="DC_STAMP"/>
    <property type="match status" value="1"/>
</dbReference>
<evidence type="ECO:0000256" key="1">
    <source>
        <dbReference type="ARBA" id="ARBA00004141"/>
    </source>
</evidence>
<dbReference type="InterPro" id="IPR051856">
    <property type="entry name" value="CSR-E3_Ligase_Protein"/>
</dbReference>
<evidence type="ECO:0000313" key="8">
    <source>
        <dbReference type="WBParaSite" id="TREG1_57040.1"/>
    </source>
</evidence>
<dbReference type="AlphaFoldDB" id="A0AA85K001"/>
<feature type="domain" description="Dendritic cell-specific transmembrane protein-like" evidence="6">
    <location>
        <begin position="7"/>
        <end position="193"/>
    </location>
</feature>
<feature type="transmembrane region" description="Helical" evidence="5">
    <location>
        <begin position="38"/>
        <end position="55"/>
    </location>
</feature>
<evidence type="ECO:0000256" key="3">
    <source>
        <dbReference type="ARBA" id="ARBA00022989"/>
    </source>
</evidence>
<evidence type="ECO:0000256" key="2">
    <source>
        <dbReference type="ARBA" id="ARBA00022692"/>
    </source>
</evidence>